<reference evidence="2 3" key="1">
    <citation type="submission" date="2020-04" db="EMBL/GenBank/DDBJ databases">
        <title>Draft genome of Pyxidicoccus fallax type strain.</title>
        <authorList>
            <person name="Whitworth D.E."/>
        </authorList>
    </citation>
    <scope>NUCLEOTIDE SEQUENCE [LARGE SCALE GENOMIC DNA]</scope>
    <source>
        <strain evidence="2 3">DSM 14698</strain>
    </source>
</reference>
<dbReference type="SUPFAM" id="SSF55486">
    <property type="entry name" value="Metalloproteases ('zincins'), catalytic domain"/>
    <property type="match status" value="1"/>
</dbReference>
<comment type="caution">
    <text evidence="2">The sequence shown here is derived from an EMBL/GenBank/DDBJ whole genome shotgun (WGS) entry which is preliminary data.</text>
</comment>
<keyword evidence="3" id="KW-1185">Reference proteome</keyword>
<dbReference type="AlphaFoldDB" id="A0A848LH41"/>
<dbReference type="EMBL" id="JABBJJ010000091">
    <property type="protein sequence ID" value="NMO17213.1"/>
    <property type="molecule type" value="Genomic_DNA"/>
</dbReference>
<dbReference type="Proteomes" id="UP000518300">
    <property type="component" value="Unassembled WGS sequence"/>
</dbReference>
<evidence type="ECO:0000313" key="3">
    <source>
        <dbReference type="Proteomes" id="UP000518300"/>
    </source>
</evidence>
<gene>
    <name evidence="2" type="ORF">HG543_20450</name>
</gene>
<dbReference type="Gene3D" id="3.40.390.10">
    <property type="entry name" value="Collagenase (Catalytic Domain)"/>
    <property type="match status" value="1"/>
</dbReference>
<sequence>MKRTAAVARTAADLEHLNRLRTATFGVRELRLLAGTQKSHSYLADGAPPPATEDKGTDGFHFAPGQEKARIAYVLEDRAAQLTKGTLELFRRGKVEPIWKKALEAKDLTHGEHSLEWDGTIDKDPQDFPEGLITAEHSPYKLKLTLEGSGTADSPVAWTYFHVLLHSLELELGDKALLTRPLDLALWASLVMKAGSVAAVVPAPGATREIRLVSNLFSTGNDKNNNTAFTAYKTLWDKGPHLPLVAKFLVRKSDGTKVDAPKAVGKVRLQWDFEDVPEDTSRHYLEAREYLDASLDRYKATTKPKGDNCHKDHGGKRGDATQSVFPTPPNTFPFKVEQATSRKWSAYSEAAVTGPHQGRTGVLFQPSRMAGDAYTLTVRFPYVRKPDGKDDLDTEDDTLLKHALSASTGAFQVWREVHLVKYRKKDASITSINLATVQDYYEKAWLRLEDKTAGTIDGMPGYDAKLRTQVNALVGPRQYVLEDGDQGTLTQSAALYRSRADFKAKLAAAMGWTAAQVNTWVNANIGASMSNFEDFLESVTDTVVPLACDGYLSALEGINILQFNLYWETTDGVSSGTNGFASTDFPSMGLNRAAYLQTRMNYGGGLNNMQQTTTHEIGHILFLPHTVTEGGPAGLHDDTAHWNNCTMSYNYNQERKFCGLCLLRLRGWDQTNLDKDRTRNKKV</sequence>
<feature type="region of interest" description="Disordered" evidence="1">
    <location>
        <begin position="302"/>
        <end position="331"/>
    </location>
</feature>
<dbReference type="GO" id="GO:0008237">
    <property type="term" value="F:metallopeptidase activity"/>
    <property type="evidence" value="ECO:0007669"/>
    <property type="project" value="InterPro"/>
</dbReference>
<accession>A0A848LH41</accession>
<proteinExistence type="predicted"/>
<feature type="compositionally biased region" description="Basic and acidic residues" evidence="1">
    <location>
        <begin position="302"/>
        <end position="319"/>
    </location>
</feature>
<evidence type="ECO:0000256" key="1">
    <source>
        <dbReference type="SAM" id="MobiDB-lite"/>
    </source>
</evidence>
<evidence type="ECO:0000313" key="2">
    <source>
        <dbReference type="EMBL" id="NMO17213.1"/>
    </source>
</evidence>
<dbReference type="InterPro" id="IPR024079">
    <property type="entry name" value="MetalloPept_cat_dom_sf"/>
</dbReference>
<organism evidence="2 3">
    <name type="scientific">Pyxidicoccus fallax</name>
    <dbReference type="NCBI Taxonomy" id="394095"/>
    <lineage>
        <taxon>Bacteria</taxon>
        <taxon>Pseudomonadati</taxon>
        <taxon>Myxococcota</taxon>
        <taxon>Myxococcia</taxon>
        <taxon>Myxococcales</taxon>
        <taxon>Cystobacterineae</taxon>
        <taxon>Myxococcaceae</taxon>
        <taxon>Pyxidicoccus</taxon>
    </lineage>
</organism>
<dbReference type="RefSeq" id="WP_169346495.1">
    <property type="nucleotide sequence ID" value="NZ_JABBJJ010000091.1"/>
</dbReference>
<name>A0A848LH41_9BACT</name>
<protein>
    <submittedName>
        <fullName evidence="2">Uncharacterized protein</fullName>
    </submittedName>
</protein>